<protein>
    <submittedName>
        <fullName evidence="1">Uncharacterized protein</fullName>
    </submittedName>
</protein>
<evidence type="ECO:0000313" key="2">
    <source>
        <dbReference type="Proteomes" id="UP000045782"/>
    </source>
</evidence>
<name>A0A0U0ZR28_9MYCO</name>
<dbReference type="RefSeq" id="WP_131724586.1">
    <property type="nucleotide sequence ID" value="NZ_CSWP01000009.1"/>
</dbReference>
<dbReference type="AlphaFoldDB" id="A0A0U0ZR28"/>
<proteinExistence type="predicted"/>
<gene>
    <name evidence="1" type="ORF">ERS075579_04020</name>
</gene>
<dbReference type="EMBL" id="CSWP01000009">
    <property type="protein sequence ID" value="CPV66513.1"/>
    <property type="molecule type" value="Genomic_DNA"/>
</dbReference>
<evidence type="ECO:0000313" key="1">
    <source>
        <dbReference type="EMBL" id="CPV66513.1"/>
    </source>
</evidence>
<organism evidence="1 2">
    <name type="scientific">Mycobacteroides abscessus</name>
    <dbReference type="NCBI Taxonomy" id="36809"/>
    <lineage>
        <taxon>Bacteria</taxon>
        <taxon>Bacillati</taxon>
        <taxon>Actinomycetota</taxon>
        <taxon>Actinomycetes</taxon>
        <taxon>Mycobacteriales</taxon>
        <taxon>Mycobacteriaceae</taxon>
        <taxon>Mycobacteroides</taxon>
    </lineage>
</organism>
<dbReference type="Proteomes" id="UP000045782">
    <property type="component" value="Unassembled WGS sequence"/>
</dbReference>
<sequence>MTRTVSARTAALRSRLLKLLADANCPQSTPQLCALMTSGGRRCNTALTHRTYCHGPSQAPPCLGWCWRPAIYPQLRAMEKLGLVARVQYPNRASIEKAIAAGNILEHLREGDSRRVYWDVVADDSDAALNAALDAAELHHKAAGQANG</sequence>
<reference evidence="1 2" key="1">
    <citation type="submission" date="2015-03" db="EMBL/GenBank/DDBJ databases">
        <authorList>
            <person name="Murphy D."/>
        </authorList>
    </citation>
    <scope>NUCLEOTIDE SEQUENCE [LARGE SCALE GENOMIC DNA]</scope>
    <source>
        <strain evidence="1 2">PAP088</strain>
    </source>
</reference>
<accession>A0A0U0ZR28</accession>